<keyword evidence="4" id="KW-1185">Reference proteome</keyword>
<evidence type="ECO:0000256" key="1">
    <source>
        <dbReference type="SAM" id="MobiDB-lite"/>
    </source>
</evidence>
<dbReference type="Proteomes" id="UP000233080">
    <property type="component" value="Unassembled WGS sequence"/>
</dbReference>
<dbReference type="AlphaFoldDB" id="A0A2K5JGC1"/>
<reference evidence="3" key="2">
    <citation type="submission" date="2025-09" db="UniProtKB">
        <authorList>
            <consortium name="Ensembl"/>
        </authorList>
    </citation>
    <scope>IDENTIFICATION</scope>
</reference>
<accession>A0A2K5JGC1</accession>
<organism evidence="3 4">
    <name type="scientific">Colobus angolensis palliatus</name>
    <name type="common">Peters' Angolan colobus</name>
    <dbReference type="NCBI Taxonomy" id="336983"/>
    <lineage>
        <taxon>Eukaryota</taxon>
        <taxon>Metazoa</taxon>
        <taxon>Chordata</taxon>
        <taxon>Craniata</taxon>
        <taxon>Vertebrata</taxon>
        <taxon>Euteleostomi</taxon>
        <taxon>Mammalia</taxon>
        <taxon>Eutheria</taxon>
        <taxon>Euarchontoglires</taxon>
        <taxon>Primates</taxon>
        <taxon>Haplorrhini</taxon>
        <taxon>Catarrhini</taxon>
        <taxon>Cercopithecidae</taxon>
        <taxon>Colobinae</taxon>
        <taxon>Colobus</taxon>
    </lineage>
</organism>
<dbReference type="GeneID" id="105504601"/>
<reference evidence="3" key="1">
    <citation type="submission" date="2025-08" db="UniProtKB">
        <authorList>
            <consortium name="Ensembl"/>
        </authorList>
    </citation>
    <scope>IDENTIFICATION</scope>
</reference>
<evidence type="ECO:0000313" key="4">
    <source>
        <dbReference type="Proteomes" id="UP000233080"/>
    </source>
</evidence>
<feature type="compositionally biased region" description="Basic and acidic residues" evidence="1">
    <location>
        <begin position="22"/>
        <end position="45"/>
    </location>
</feature>
<feature type="region of interest" description="Disordered" evidence="1">
    <location>
        <begin position="1"/>
        <end position="47"/>
    </location>
</feature>
<dbReference type="Ensembl" id="ENSCANT00000050886.1">
    <property type="protein sequence ID" value="ENSCANP00000027867.1"/>
    <property type="gene ID" value="ENSCANG00000037326.1"/>
</dbReference>
<keyword evidence="2" id="KW-0472">Membrane</keyword>
<keyword evidence="2" id="KW-0812">Transmembrane</keyword>
<feature type="transmembrane region" description="Helical" evidence="2">
    <location>
        <begin position="81"/>
        <end position="101"/>
    </location>
</feature>
<feature type="region of interest" description="Disordered" evidence="1">
    <location>
        <begin position="140"/>
        <end position="173"/>
    </location>
</feature>
<keyword evidence="2" id="KW-1133">Transmembrane helix</keyword>
<evidence type="ECO:0000313" key="3">
    <source>
        <dbReference type="Ensembl" id="ENSCANP00000027867.1"/>
    </source>
</evidence>
<sequence>MAPKAAKRAKTEPAPPPAGAKPQEDKKDDKEPSEKPQKLVQPKHEVGRRKGCRHYRWELKDSNKEFWLLGHPEIKILSLDLFNDLFACAFLVGAVVFAVRSRRSMHLHYLLAVILIGMAGVFALIDVCLQRNHFRGKRAKKHMLVAPPGKEKEPQQGKGPEPAKPPEPAKGKK</sequence>
<dbReference type="CTD" id="146225"/>
<evidence type="ECO:0000256" key="2">
    <source>
        <dbReference type="SAM" id="Phobius"/>
    </source>
</evidence>
<feature type="transmembrane region" description="Helical" evidence="2">
    <location>
        <begin position="107"/>
        <end position="129"/>
    </location>
</feature>
<name>A0A2K5JGC1_COLAP</name>
<proteinExistence type="predicted"/>
<evidence type="ECO:0008006" key="5">
    <source>
        <dbReference type="Google" id="ProtNLM"/>
    </source>
</evidence>
<dbReference type="RefSeq" id="XP_011787496.1">
    <property type="nucleotide sequence ID" value="XM_011932106.1"/>
</dbReference>
<protein>
    <recommendedName>
        <fullName evidence="5">CKLF like MARVEL transmembrane domain containing 2</fullName>
    </recommendedName>
</protein>